<dbReference type="AlphaFoldDB" id="A0A8H5FSC2"/>
<organism evidence="1 2">
    <name type="scientific">Tetrapyrgos nigripes</name>
    <dbReference type="NCBI Taxonomy" id="182062"/>
    <lineage>
        <taxon>Eukaryota</taxon>
        <taxon>Fungi</taxon>
        <taxon>Dikarya</taxon>
        <taxon>Basidiomycota</taxon>
        <taxon>Agaricomycotina</taxon>
        <taxon>Agaricomycetes</taxon>
        <taxon>Agaricomycetidae</taxon>
        <taxon>Agaricales</taxon>
        <taxon>Marasmiineae</taxon>
        <taxon>Marasmiaceae</taxon>
        <taxon>Tetrapyrgos</taxon>
    </lineage>
</organism>
<dbReference type="EMBL" id="JAACJM010000098">
    <property type="protein sequence ID" value="KAF5346932.1"/>
    <property type="molecule type" value="Genomic_DNA"/>
</dbReference>
<evidence type="ECO:0000313" key="2">
    <source>
        <dbReference type="Proteomes" id="UP000559256"/>
    </source>
</evidence>
<protein>
    <submittedName>
        <fullName evidence="1">Uncharacterized protein</fullName>
    </submittedName>
</protein>
<sequence>MSFGSEDQFALYPLSNFDVSNIRSVFVTGWLVEGILDHQALRIALTNVTHKWRMLAARLDSAMQEDKSLLWRLKIPLGPLPEDYPTFSLTTSTSDVPLSYYVSEPIPLVSPSLPPSLFIHSNTPRNSYQHVEKDHPLMSFHLTFFHSNNDKTPPRTAIGFTRPHSVLDAYGASKVVTGIIAELNGREWDVPPSLRPGYSPNELQDYLDAEEAKPEMASLLERPLDLQPFAGYTDVGISGAFHALYYHVIKGVWWNEALRHIILLPKKALDYLVNGVRTELASEGIDTPRVSTGDILVAWVYKTIYSTDTSLRKKTHVSSFSAFRDLLPAEPPSLRTHLHNTFITAPYPLFTVASIHSHSLASLAHRMTSSRQLTPSAIKFAHVLSSSRAIRTGKVPGPYHPDADETLSVSNVSYSKMLDNDWGCISSIKDANTLCGYRYVLTATKFPFVNVLFMSGTLPSDGSTVLDVYMTKERMGLLKAEVERVVRLAEIESAKA</sequence>
<keyword evidence="2" id="KW-1185">Reference proteome</keyword>
<dbReference type="Proteomes" id="UP000559256">
    <property type="component" value="Unassembled WGS sequence"/>
</dbReference>
<comment type="caution">
    <text evidence="1">The sequence shown here is derived from an EMBL/GenBank/DDBJ whole genome shotgun (WGS) entry which is preliminary data.</text>
</comment>
<accession>A0A8H5FSC2</accession>
<evidence type="ECO:0000313" key="1">
    <source>
        <dbReference type="EMBL" id="KAF5346932.1"/>
    </source>
</evidence>
<gene>
    <name evidence="1" type="ORF">D9758_010152</name>
</gene>
<name>A0A8H5FSC2_9AGAR</name>
<dbReference type="Gene3D" id="3.30.559.10">
    <property type="entry name" value="Chloramphenicol acetyltransferase-like domain"/>
    <property type="match status" value="2"/>
</dbReference>
<proteinExistence type="predicted"/>
<reference evidence="1 2" key="1">
    <citation type="journal article" date="2020" name="ISME J.">
        <title>Uncovering the hidden diversity of litter-decomposition mechanisms in mushroom-forming fungi.</title>
        <authorList>
            <person name="Floudas D."/>
            <person name="Bentzer J."/>
            <person name="Ahren D."/>
            <person name="Johansson T."/>
            <person name="Persson P."/>
            <person name="Tunlid A."/>
        </authorList>
    </citation>
    <scope>NUCLEOTIDE SEQUENCE [LARGE SCALE GENOMIC DNA]</scope>
    <source>
        <strain evidence="1 2">CBS 291.85</strain>
    </source>
</reference>
<dbReference type="OrthoDB" id="21502at2759"/>
<dbReference type="InterPro" id="IPR023213">
    <property type="entry name" value="CAT-like_dom_sf"/>
</dbReference>